<dbReference type="OrthoDB" id="9807974at2"/>
<evidence type="ECO:0000256" key="7">
    <source>
        <dbReference type="ARBA" id="ARBA00035136"/>
    </source>
</evidence>
<accession>A0A081G164</accession>
<evidence type="ECO:0000256" key="1">
    <source>
        <dbReference type="ARBA" id="ARBA00003134"/>
    </source>
</evidence>
<organism evidence="10 11">
    <name type="scientific">Marinobacterium lacunae</name>
    <dbReference type="NCBI Taxonomy" id="1232683"/>
    <lineage>
        <taxon>Bacteria</taxon>
        <taxon>Pseudomonadati</taxon>
        <taxon>Pseudomonadota</taxon>
        <taxon>Gammaproteobacteria</taxon>
        <taxon>Oceanospirillales</taxon>
        <taxon>Oceanospirillaceae</taxon>
        <taxon>Marinobacterium</taxon>
    </lineage>
</organism>
<dbReference type="PATRIC" id="fig|1232683.4.peg.962"/>
<comment type="caution">
    <text evidence="10">The sequence shown here is derived from an EMBL/GenBank/DDBJ whole genome shotgun (WGS) entry which is preliminary data.</text>
</comment>
<feature type="region of interest" description="Disordered" evidence="9">
    <location>
        <begin position="1"/>
        <end position="23"/>
    </location>
</feature>
<dbReference type="NCBIfam" id="TIGR00029">
    <property type="entry name" value="S20"/>
    <property type="match status" value="1"/>
</dbReference>
<keyword evidence="4 8" id="KW-0694">RNA-binding</keyword>
<comment type="function">
    <text evidence="1 8">Binds directly to 16S ribosomal RNA.</text>
</comment>
<evidence type="ECO:0000313" key="11">
    <source>
        <dbReference type="Proteomes" id="UP000028252"/>
    </source>
</evidence>
<keyword evidence="3 8" id="KW-0699">rRNA-binding</keyword>
<dbReference type="HAMAP" id="MF_00500">
    <property type="entry name" value="Ribosomal_bS20"/>
    <property type="match status" value="1"/>
</dbReference>
<dbReference type="FunFam" id="1.20.58.110:FF:000001">
    <property type="entry name" value="30S ribosomal protein S20"/>
    <property type="match status" value="1"/>
</dbReference>
<sequence>MANSAGSRKRARQAEQRRQHNASLRSMVRTYFKKVLKAIASGDQSAAQEAFKVAQPLLDSAVTKGIFKKNKVARTKSRLNAKIKAMAA</sequence>
<dbReference type="Gene3D" id="1.20.58.110">
    <property type="entry name" value="Ribosomal protein S20"/>
    <property type="match status" value="1"/>
</dbReference>
<evidence type="ECO:0000256" key="6">
    <source>
        <dbReference type="ARBA" id="ARBA00023274"/>
    </source>
</evidence>
<keyword evidence="11" id="KW-1185">Reference proteome</keyword>
<dbReference type="GO" id="GO:0015935">
    <property type="term" value="C:small ribosomal subunit"/>
    <property type="evidence" value="ECO:0007669"/>
    <property type="project" value="TreeGrafter"/>
</dbReference>
<reference evidence="10 11" key="1">
    <citation type="submission" date="2014-04" db="EMBL/GenBank/DDBJ databases">
        <title>Marinobacterium kochiensis sp. nov., isolated from sediment sample collected from Kochi backwaters in Kerala, India.</title>
        <authorList>
            <person name="Singh A."/>
            <person name="Pinnaka A.K."/>
        </authorList>
    </citation>
    <scope>NUCLEOTIDE SEQUENCE [LARGE SCALE GENOMIC DNA]</scope>
    <source>
        <strain evidence="10 11">AK27</strain>
    </source>
</reference>
<dbReference type="AlphaFoldDB" id="A0A081G164"/>
<dbReference type="EMBL" id="JMQN01000015">
    <property type="protein sequence ID" value="KEA64519.1"/>
    <property type="molecule type" value="Genomic_DNA"/>
</dbReference>
<evidence type="ECO:0000256" key="5">
    <source>
        <dbReference type="ARBA" id="ARBA00022980"/>
    </source>
</evidence>
<dbReference type="InterPro" id="IPR036510">
    <property type="entry name" value="Ribosomal_bS20_sf"/>
</dbReference>
<evidence type="ECO:0000313" key="10">
    <source>
        <dbReference type="EMBL" id="KEA64519.1"/>
    </source>
</evidence>
<dbReference type="GO" id="GO:0006412">
    <property type="term" value="P:translation"/>
    <property type="evidence" value="ECO:0007669"/>
    <property type="project" value="UniProtKB-UniRule"/>
</dbReference>
<dbReference type="STRING" id="1232683.ADIMK_0972"/>
<name>A0A081G164_9GAMM</name>
<evidence type="ECO:0000256" key="8">
    <source>
        <dbReference type="HAMAP-Rule" id="MF_00500"/>
    </source>
</evidence>
<dbReference type="InterPro" id="IPR002583">
    <property type="entry name" value="Ribosomal_bS20"/>
</dbReference>
<dbReference type="GO" id="GO:0070181">
    <property type="term" value="F:small ribosomal subunit rRNA binding"/>
    <property type="evidence" value="ECO:0007669"/>
    <property type="project" value="TreeGrafter"/>
</dbReference>
<dbReference type="PANTHER" id="PTHR33398">
    <property type="entry name" value="30S RIBOSOMAL PROTEIN S20"/>
    <property type="match status" value="1"/>
</dbReference>
<keyword evidence="6 8" id="KW-0687">Ribonucleoprotein</keyword>
<dbReference type="SUPFAM" id="SSF46992">
    <property type="entry name" value="Ribosomal protein S20"/>
    <property type="match status" value="1"/>
</dbReference>
<dbReference type="PANTHER" id="PTHR33398:SF1">
    <property type="entry name" value="SMALL RIBOSOMAL SUBUNIT PROTEIN BS20C"/>
    <property type="match status" value="1"/>
</dbReference>
<protein>
    <recommendedName>
        <fullName evidence="7 8">Small ribosomal subunit protein bS20</fullName>
    </recommendedName>
</protein>
<keyword evidence="5 8" id="KW-0689">Ribosomal protein</keyword>
<evidence type="ECO:0000256" key="4">
    <source>
        <dbReference type="ARBA" id="ARBA00022884"/>
    </source>
</evidence>
<evidence type="ECO:0000256" key="9">
    <source>
        <dbReference type="SAM" id="MobiDB-lite"/>
    </source>
</evidence>
<dbReference type="GO" id="GO:0003735">
    <property type="term" value="F:structural constituent of ribosome"/>
    <property type="evidence" value="ECO:0007669"/>
    <property type="project" value="InterPro"/>
</dbReference>
<comment type="similarity">
    <text evidence="2 8">Belongs to the bacterial ribosomal protein bS20 family.</text>
</comment>
<proteinExistence type="inferred from homology"/>
<dbReference type="RefSeq" id="WP_036184462.1">
    <property type="nucleotide sequence ID" value="NZ_JMQN01000015.1"/>
</dbReference>
<gene>
    <name evidence="8" type="primary">rpsT</name>
    <name evidence="10" type="ORF">ADIMK_0972</name>
</gene>
<dbReference type="GO" id="GO:0005829">
    <property type="term" value="C:cytosol"/>
    <property type="evidence" value="ECO:0007669"/>
    <property type="project" value="TreeGrafter"/>
</dbReference>
<dbReference type="Proteomes" id="UP000028252">
    <property type="component" value="Unassembled WGS sequence"/>
</dbReference>
<dbReference type="Pfam" id="PF01649">
    <property type="entry name" value="Ribosomal_S20p"/>
    <property type="match status" value="1"/>
</dbReference>
<evidence type="ECO:0000256" key="2">
    <source>
        <dbReference type="ARBA" id="ARBA00007634"/>
    </source>
</evidence>
<dbReference type="eggNOG" id="COG0268">
    <property type="taxonomic scope" value="Bacteria"/>
</dbReference>
<evidence type="ECO:0000256" key="3">
    <source>
        <dbReference type="ARBA" id="ARBA00022730"/>
    </source>
</evidence>